<gene>
    <name evidence="3" type="ORF">SAMN04488058_101491</name>
</gene>
<feature type="chain" id="PRO_5011485527" description="Copper amine oxidase N-terminal domain-containing protein" evidence="2">
    <location>
        <begin position="26"/>
        <end position="271"/>
    </location>
</feature>
<dbReference type="AlphaFoldDB" id="A0A1H6TEJ0"/>
<proteinExistence type="predicted"/>
<sequence>MRLLARTPLAPLLLAPLLLSGAAFAQTAAPAPTPSPASAAPKGGPAGTGVSGATNPVVSSLAVTVGRAVGGGQLVTCPSKLSVSRQAVCIYSKQAAAQARTQIRTSLASRAAGEWKLSGQSGSLLVKNAAGQIGAYVLIAPLSAQESLLVVDAVNVAAAPRATAAPAGVVKGQPYLLGKDLVGVVNVVSLGAGKFRLNVPGETALTVTAGQKTAQRAGGNVDLPLAPVSDGKNLIFPLSGLRALGCTVTDAPKGVTITCGPDSVGVLPIVF</sequence>
<keyword evidence="4" id="KW-1185">Reference proteome</keyword>
<accession>A0A1H6TEJ0</accession>
<keyword evidence="2" id="KW-0732">Signal</keyword>
<evidence type="ECO:0008006" key="5">
    <source>
        <dbReference type="Google" id="ProtNLM"/>
    </source>
</evidence>
<evidence type="ECO:0000313" key="3">
    <source>
        <dbReference type="EMBL" id="SEI74202.1"/>
    </source>
</evidence>
<evidence type="ECO:0000256" key="1">
    <source>
        <dbReference type="SAM" id="MobiDB-lite"/>
    </source>
</evidence>
<name>A0A1H6TEJ0_9DEIO</name>
<dbReference type="RefSeq" id="WP_245745178.1">
    <property type="nucleotide sequence ID" value="NZ_FNZA01000001.1"/>
</dbReference>
<dbReference type="STRING" id="856736.SAMN04488058_101491"/>
<feature type="signal peptide" evidence="2">
    <location>
        <begin position="1"/>
        <end position="25"/>
    </location>
</feature>
<reference evidence="4" key="1">
    <citation type="submission" date="2016-10" db="EMBL/GenBank/DDBJ databases">
        <authorList>
            <person name="Varghese N."/>
            <person name="Submissions S."/>
        </authorList>
    </citation>
    <scope>NUCLEOTIDE SEQUENCE [LARGE SCALE GENOMIC DNA]</scope>
    <source>
        <strain evidence="4">CGMCC 1.10218</strain>
    </source>
</reference>
<evidence type="ECO:0000313" key="4">
    <source>
        <dbReference type="Proteomes" id="UP000199223"/>
    </source>
</evidence>
<dbReference type="Proteomes" id="UP000199223">
    <property type="component" value="Unassembled WGS sequence"/>
</dbReference>
<feature type="compositionally biased region" description="Low complexity" evidence="1">
    <location>
        <begin position="30"/>
        <end position="43"/>
    </location>
</feature>
<organism evidence="3 4">
    <name type="scientific">Deinococcus reticulitermitis</name>
    <dbReference type="NCBI Taxonomy" id="856736"/>
    <lineage>
        <taxon>Bacteria</taxon>
        <taxon>Thermotogati</taxon>
        <taxon>Deinococcota</taxon>
        <taxon>Deinococci</taxon>
        <taxon>Deinococcales</taxon>
        <taxon>Deinococcaceae</taxon>
        <taxon>Deinococcus</taxon>
    </lineage>
</organism>
<evidence type="ECO:0000256" key="2">
    <source>
        <dbReference type="SAM" id="SignalP"/>
    </source>
</evidence>
<protein>
    <recommendedName>
        <fullName evidence="5">Copper amine oxidase N-terminal domain-containing protein</fullName>
    </recommendedName>
</protein>
<feature type="region of interest" description="Disordered" evidence="1">
    <location>
        <begin position="30"/>
        <end position="51"/>
    </location>
</feature>
<dbReference type="EMBL" id="FNZA01000001">
    <property type="protein sequence ID" value="SEI74202.1"/>
    <property type="molecule type" value="Genomic_DNA"/>
</dbReference>